<dbReference type="InterPro" id="IPR037401">
    <property type="entry name" value="SnoaL-like"/>
</dbReference>
<dbReference type="OrthoDB" id="5732163at2"/>
<dbReference type="SUPFAM" id="SSF54427">
    <property type="entry name" value="NTF2-like"/>
    <property type="match status" value="1"/>
</dbReference>
<dbReference type="InterPro" id="IPR032710">
    <property type="entry name" value="NTF2-like_dom_sf"/>
</dbReference>
<dbReference type="RefSeq" id="WP_150214671.1">
    <property type="nucleotide sequence ID" value="NZ_CP029192.1"/>
</dbReference>
<accession>A0A5P2BQN2</accession>
<protein>
    <submittedName>
        <fullName evidence="2">Nuclear transport factor 2</fullName>
    </submittedName>
</protein>
<organism evidence="2 3">
    <name type="scientific">Streptomyces venezuelae</name>
    <dbReference type="NCBI Taxonomy" id="54571"/>
    <lineage>
        <taxon>Bacteria</taxon>
        <taxon>Bacillati</taxon>
        <taxon>Actinomycetota</taxon>
        <taxon>Actinomycetes</taxon>
        <taxon>Kitasatosporales</taxon>
        <taxon>Streptomycetaceae</taxon>
        <taxon>Streptomyces</taxon>
    </lineage>
</organism>
<dbReference type="Pfam" id="PF12680">
    <property type="entry name" value="SnoaL_2"/>
    <property type="match status" value="1"/>
</dbReference>
<evidence type="ECO:0000313" key="2">
    <source>
        <dbReference type="EMBL" id="QES32764.1"/>
    </source>
</evidence>
<name>A0A5P2BQN2_STRVZ</name>
<gene>
    <name evidence="2" type="ORF">DEJ48_04545</name>
</gene>
<dbReference type="EMBL" id="CP029192">
    <property type="protein sequence ID" value="QES32764.1"/>
    <property type="molecule type" value="Genomic_DNA"/>
</dbReference>
<proteinExistence type="predicted"/>
<dbReference type="Proteomes" id="UP000322927">
    <property type="component" value="Chromosome"/>
</dbReference>
<sequence>MNEFARKKRALEHSRRINAGDLDALVELYAPDAVVEDPVGLPPLTGHDALRSHYELLLSANLREEAAEPVAGQDATHALIQITSVMDYLPLGPRYAERGWLKAPDAPETARIRRTAMLVIRMDAAGLVRHLKSYWGTSDLTVLG</sequence>
<dbReference type="Gene3D" id="3.10.450.50">
    <property type="match status" value="1"/>
</dbReference>
<reference evidence="2 3" key="1">
    <citation type="submission" date="2018-05" db="EMBL/GenBank/DDBJ databases">
        <title>Streptomyces venezuelae.</title>
        <authorList>
            <person name="Kim W."/>
            <person name="Lee N."/>
            <person name="Cho B.-K."/>
        </authorList>
    </citation>
    <scope>NUCLEOTIDE SEQUENCE [LARGE SCALE GENOMIC DNA]</scope>
    <source>
        <strain evidence="2 3">ATCC 14584</strain>
    </source>
</reference>
<feature type="domain" description="SnoaL-like" evidence="1">
    <location>
        <begin position="14"/>
        <end position="122"/>
    </location>
</feature>
<dbReference type="AlphaFoldDB" id="A0A5P2BQN2"/>
<evidence type="ECO:0000259" key="1">
    <source>
        <dbReference type="Pfam" id="PF12680"/>
    </source>
</evidence>
<evidence type="ECO:0000313" key="3">
    <source>
        <dbReference type="Proteomes" id="UP000322927"/>
    </source>
</evidence>